<evidence type="ECO:0000256" key="1">
    <source>
        <dbReference type="SAM" id="MobiDB-lite"/>
    </source>
</evidence>
<sequence>MPYPIDDDQSPTEAAVKCQLPKRQRPLGTISVTASTPTEMSRTKELSEPVYADDNNDDGDDEVISIEINAIVEHLRREPLHEVCSKAKYGSPLLDHSSYSSFFMLVDS</sequence>
<organism evidence="2 3">
    <name type="scientific">Jimgerdemannia flammicorona</name>
    <dbReference type="NCBI Taxonomy" id="994334"/>
    <lineage>
        <taxon>Eukaryota</taxon>
        <taxon>Fungi</taxon>
        <taxon>Fungi incertae sedis</taxon>
        <taxon>Mucoromycota</taxon>
        <taxon>Mucoromycotina</taxon>
        <taxon>Endogonomycetes</taxon>
        <taxon>Endogonales</taxon>
        <taxon>Endogonaceae</taxon>
        <taxon>Jimgerdemannia</taxon>
    </lineage>
</organism>
<keyword evidence="3" id="KW-1185">Reference proteome</keyword>
<proteinExistence type="predicted"/>
<evidence type="ECO:0000313" key="2">
    <source>
        <dbReference type="EMBL" id="RUP47256.1"/>
    </source>
</evidence>
<accession>A0A433D8R2</accession>
<comment type="caution">
    <text evidence="2">The sequence shown here is derived from an EMBL/GenBank/DDBJ whole genome shotgun (WGS) entry which is preliminary data.</text>
</comment>
<name>A0A433D8R2_9FUNG</name>
<feature type="region of interest" description="Disordered" evidence="1">
    <location>
        <begin position="35"/>
        <end position="59"/>
    </location>
</feature>
<dbReference type="AlphaFoldDB" id="A0A433D8R2"/>
<dbReference type="EMBL" id="RBNI01004760">
    <property type="protein sequence ID" value="RUP47256.1"/>
    <property type="molecule type" value="Genomic_DNA"/>
</dbReference>
<gene>
    <name evidence="2" type="ORF">BC936DRAFT_145938</name>
</gene>
<evidence type="ECO:0000313" key="3">
    <source>
        <dbReference type="Proteomes" id="UP000268093"/>
    </source>
</evidence>
<dbReference type="Proteomes" id="UP000268093">
    <property type="component" value="Unassembled WGS sequence"/>
</dbReference>
<protein>
    <submittedName>
        <fullName evidence="2">Uncharacterized protein</fullName>
    </submittedName>
</protein>
<reference evidence="2 3" key="1">
    <citation type="journal article" date="2018" name="New Phytol.">
        <title>Phylogenomics of Endogonaceae and evolution of mycorrhizas within Mucoromycota.</title>
        <authorList>
            <person name="Chang Y."/>
            <person name="Desiro A."/>
            <person name="Na H."/>
            <person name="Sandor L."/>
            <person name="Lipzen A."/>
            <person name="Clum A."/>
            <person name="Barry K."/>
            <person name="Grigoriev I.V."/>
            <person name="Martin F.M."/>
            <person name="Stajich J.E."/>
            <person name="Smith M.E."/>
            <person name="Bonito G."/>
            <person name="Spatafora J.W."/>
        </authorList>
    </citation>
    <scope>NUCLEOTIDE SEQUENCE [LARGE SCALE GENOMIC DNA]</scope>
    <source>
        <strain evidence="2 3">GMNB39</strain>
    </source>
</reference>